<proteinExistence type="predicted"/>
<evidence type="ECO:0000313" key="3">
    <source>
        <dbReference type="Proteomes" id="UP000604046"/>
    </source>
</evidence>
<evidence type="ECO:0000256" key="1">
    <source>
        <dbReference type="SAM" id="MobiDB-lite"/>
    </source>
</evidence>
<accession>A0A812S7V6</accession>
<feature type="region of interest" description="Disordered" evidence="1">
    <location>
        <begin position="131"/>
        <end position="155"/>
    </location>
</feature>
<reference evidence="2" key="1">
    <citation type="submission" date="2021-02" db="EMBL/GenBank/DDBJ databases">
        <authorList>
            <person name="Dougan E. K."/>
            <person name="Rhodes N."/>
            <person name="Thang M."/>
            <person name="Chan C."/>
        </authorList>
    </citation>
    <scope>NUCLEOTIDE SEQUENCE</scope>
</reference>
<keyword evidence="3" id="KW-1185">Reference proteome</keyword>
<gene>
    <name evidence="2" type="ORF">SNAT2548_LOCUS26354</name>
</gene>
<protein>
    <submittedName>
        <fullName evidence="2">Uncharacterized protein</fullName>
    </submittedName>
</protein>
<evidence type="ECO:0000313" key="2">
    <source>
        <dbReference type="EMBL" id="CAE7470084.1"/>
    </source>
</evidence>
<name>A0A812S7V6_9DINO</name>
<dbReference type="AlphaFoldDB" id="A0A812S7V6"/>
<dbReference type="EMBL" id="CAJNDS010002429">
    <property type="protein sequence ID" value="CAE7470084.1"/>
    <property type="molecule type" value="Genomic_DNA"/>
</dbReference>
<organism evidence="2 3">
    <name type="scientific">Symbiodinium natans</name>
    <dbReference type="NCBI Taxonomy" id="878477"/>
    <lineage>
        <taxon>Eukaryota</taxon>
        <taxon>Sar</taxon>
        <taxon>Alveolata</taxon>
        <taxon>Dinophyceae</taxon>
        <taxon>Suessiales</taxon>
        <taxon>Symbiodiniaceae</taxon>
        <taxon>Symbiodinium</taxon>
    </lineage>
</organism>
<comment type="caution">
    <text evidence="2">The sequence shown here is derived from an EMBL/GenBank/DDBJ whole genome shotgun (WGS) entry which is preliminary data.</text>
</comment>
<sequence>MPRFITVLGVLRWYPRYGISPPVQLLGFVFFRESAQCARKRKAGGRCAGACGLGCGMEGRIWGKRSLGRCVLWVAQPSFRYVFMTQEMLAFFSDFEASPEAGFRVCFLGHEQHTWLSVKCASAVQGPARAEAQTPLTQSARRDMSKVGAGSAVRC</sequence>
<dbReference type="Proteomes" id="UP000604046">
    <property type="component" value="Unassembled WGS sequence"/>
</dbReference>